<reference evidence="3 4" key="1">
    <citation type="journal article" date="2015" name="Microbes Environ.">
        <title>Distribution and evolution of nitrogen fixation genes in the phylum bacteroidetes.</title>
        <authorList>
            <person name="Inoue J."/>
            <person name="Oshima K."/>
            <person name="Suda W."/>
            <person name="Sakamoto M."/>
            <person name="Iino T."/>
            <person name="Noda S."/>
            <person name="Hongoh Y."/>
            <person name="Hattori M."/>
            <person name="Ohkuma M."/>
        </authorList>
    </citation>
    <scope>NUCLEOTIDE SEQUENCE [LARGE SCALE GENOMIC DNA]</scope>
    <source>
        <strain evidence="3 4">JCM 15093</strain>
    </source>
</reference>
<evidence type="ECO:0000256" key="1">
    <source>
        <dbReference type="ARBA" id="ARBA00007274"/>
    </source>
</evidence>
<name>A0A069D7C1_9BACE</name>
<dbReference type="STRING" id="1121097.GCA_000428125_01794"/>
<evidence type="ECO:0000313" key="3">
    <source>
        <dbReference type="EMBL" id="GAK38226.1"/>
    </source>
</evidence>
<dbReference type="eggNOG" id="COG0110">
    <property type="taxonomic scope" value="Bacteria"/>
</dbReference>
<dbReference type="PANTHER" id="PTHR23416">
    <property type="entry name" value="SIALIC ACID SYNTHASE-RELATED"/>
    <property type="match status" value="1"/>
</dbReference>
<gene>
    <name evidence="3" type="ORF">JCM15093_3547</name>
</gene>
<dbReference type="EMBL" id="BAJS01000046">
    <property type="protein sequence ID" value="GAK38226.1"/>
    <property type="molecule type" value="Genomic_DNA"/>
</dbReference>
<dbReference type="Pfam" id="PF00132">
    <property type="entry name" value="Hexapep"/>
    <property type="match status" value="1"/>
</dbReference>
<protein>
    <submittedName>
        <fullName evidence="3">Maltose O-acetyltransferase</fullName>
    </submittedName>
</protein>
<comment type="similarity">
    <text evidence="1">Belongs to the transferase hexapeptide repeat family.</text>
</comment>
<keyword evidence="4" id="KW-1185">Reference proteome</keyword>
<dbReference type="InterPro" id="IPR011004">
    <property type="entry name" value="Trimer_LpxA-like_sf"/>
</dbReference>
<dbReference type="PANTHER" id="PTHR23416:SF23">
    <property type="entry name" value="ACETYLTRANSFERASE C18B11.09C-RELATED"/>
    <property type="match status" value="1"/>
</dbReference>
<dbReference type="InterPro" id="IPR051159">
    <property type="entry name" value="Hexapeptide_acetyltransf"/>
</dbReference>
<keyword evidence="2 3" id="KW-0808">Transferase</keyword>
<dbReference type="AlphaFoldDB" id="A0A069D7C1"/>
<dbReference type="SUPFAM" id="SSF51161">
    <property type="entry name" value="Trimeric LpxA-like enzymes"/>
    <property type="match status" value="1"/>
</dbReference>
<organism evidence="3 4">
    <name type="scientific">Bacteroides graminisolvens DSM 19988 = JCM 15093</name>
    <dbReference type="NCBI Taxonomy" id="1121097"/>
    <lineage>
        <taxon>Bacteria</taxon>
        <taxon>Pseudomonadati</taxon>
        <taxon>Bacteroidota</taxon>
        <taxon>Bacteroidia</taxon>
        <taxon>Bacteroidales</taxon>
        <taxon>Bacteroidaceae</taxon>
        <taxon>Bacteroides</taxon>
    </lineage>
</organism>
<evidence type="ECO:0000256" key="2">
    <source>
        <dbReference type="ARBA" id="ARBA00022679"/>
    </source>
</evidence>
<dbReference type="GO" id="GO:0008374">
    <property type="term" value="F:O-acyltransferase activity"/>
    <property type="evidence" value="ECO:0007669"/>
    <property type="project" value="TreeGrafter"/>
</dbReference>
<comment type="caution">
    <text evidence="3">The sequence shown here is derived from an EMBL/GenBank/DDBJ whole genome shotgun (WGS) entry which is preliminary data.</text>
</comment>
<dbReference type="InterPro" id="IPR001451">
    <property type="entry name" value="Hexapep"/>
</dbReference>
<proteinExistence type="inferred from homology"/>
<sequence>MFGKVKIGDWCYIGNNALIMPGVTIGDNVLVSSGSVVTKSIPSNMVVAGNPARIICSIDDYIARNTQYNLGTKGLLHKEKEQVLRGLSDERFIKKQQMFYE</sequence>
<accession>A0A069D7C1</accession>
<evidence type="ECO:0000313" key="4">
    <source>
        <dbReference type="Proteomes" id="UP000027601"/>
    </source>
</evidence>
<dbReference type="Proteomes" id="UP000027601">
    <property type="component" value="Unassembled WGS sequence"/>
</dbReference>
<dbReference type="Gene3D" id="2.160.10.10">
    <property type="entry name" value="Hexapeptide repeat proteins"/>
    <property type="match status" value="1"/>
</dbReference>